<dbReference type="Pfam" id="PF05638">
    <property type="entry name" value="T6SS_HCP"/>
    <property type="match status" value="1"/>
</dbReference>
<dbReference type="Gene3D" id="2.30.110.20">
    <property type="entry name" value="Hcp1-like"/>
    <property type="match status" value="1"/>
</dbReference>
<name>A0AAD5H1X8_9CHLO</name>
<evidence type="ECO:0000313" key="3">
    <source>
        <dbReference type="Proteomes" id="UP001205105"/>
    </source>
</evidence>
<feature type="region of interest" description="Disordered" evidence="1">
    <location>
        <begin position="1"/>
        <end position="26"/>
    </location>
</feature>
<evidence type="ECO:0000313" key="2">
    <source>
        <dbReference type="EMBL" id="KAI7836377.1"/>
    </source>
</evidence>
<accession>A0AAD5H1X8</accession>
<organism evidence="2 3">
    <name type="scientific">Chlorella ohadii</name>
    <dbReference type="NCBI Taxonomy" id="2649997"/>
    <lineage>
        <taxon>Eukaryota</taxon>
        <taxon>Viridiplantae</taxon>
        <taxon>Chlorophyta</taxon>
        <taxon>core chlorophytes</taxon>
        <taxon>Trebouxiophyceae</taxon>
        <taxon>Chlorellales</taxon>
        <taxon>Chlorellaceae</taxon>
        <taxon>Chlorella clade</taxon>
        <taxon>Chlorella</taxon>
    </lineage>
</organism>
<sequence length="160" mass="16889">MIKLPTTSAADRRSKQRTLPSGPGSAPVQHVALVYSTPTYLPRSFLSPPPSLPAQQASPQLFALLVTGKHSAEAVITERRPGANIMEPIKVRMTDVKVASIADLPSTAPAGYPPDEEITLSFATFEISFAPQKADGSLGTPICSCWNKLVATSCACRVAG</sequence>
<gene>
    <name evidence="2" type="ORF">COHA_009741</name>
</gene>
<dbReference type="Proteomes" id="UP001205105">
    <property type="component" value="Unassembled WGS sequence"/>
</dbReference>
<dbReference type="InterPro" id="IPR036624">
    <property type="entry name" value="Hcp1-lik_sf"/>
</dbReference>
<keyword evidence="3" id="KW-1185">Reference proteome</keyword>
<comment type="caution">
    <text evidence="2">The sequence shown here is derived from an EMBL/GenBank/DDBJ whole genome shotgun (WGS) entry which is preliminary data.</text>
</comment>
<proteinExistence type="predicted"/>
<reference evidence="2" key="1">
    <citation type="submission" date="2020-11" db="EMBL/GenBank/DDBJ databases">
        <title>Chlorella ohadii genome sequencing and assembly.</title>
        <authorList>
            <person name="Murik O."/>
            <person name="Treves H."/>
            <person name="Kedem I."/>
            <person name="Shotland Y."/>
            <person name="Kaplan A."/>
        </authorList>
    </citation>
    <scope>NUCLEOTIDE SEQUENCE</scope>
    <source>
        <strain evidence="2">1</strain>
    </source>
</reference>
<evidence type="ECO:0000256" key="1">
    <source>
        <dbReference type="SAM" id="MobiDB-lite"/>
    </source>
</evidence>
<protein>
    <submittedName>
        <fullName evidence="2">Uncharacterized protein</fullName>
    </submittedName>
</protein>
<dbReference type="SUPFAM" id="SSF141452">
    <property type="entry name" value="Hcp1-like"/>
    <property type="match status" value="1"/>
</dbReference>
<dbReference type="EMBL" id="JADXDR010000190">
    <property type="protein sequence ID" value="KAI7836377.1"/>
    <property type="molecule type" value="Genomic_DNA"/>
</dbReference>
<dbReference type="AlphaFoldDB" id="A0AAD5H1X8"/>
<dbReference type="InterPro" id="IPR008514">
    <property type="entry name" value="T6SS_Hcp"/>
</dbReference>